<dbReference type="InParanoid" id="A0A420XU14"/>
<evidence type="ECO:0000313" key="13">
    <source>
        <dbReference type="EMBL" id="RKS80318.1"/>
    </source>
</evidence>
<evidence type="ECO:0000256" key="5">
    <source>
        <dbReference type="ARBA" id="ARBA00023004"/>
    </source>
</evidence>
<dbReference type="InterPro" id="IPR006311">
    <property type="entry name" value="TAT_signal"/>
</dbReference>
<dbReference type="CDD" id="cd03467">
    <property type="entry name" value="Rieske"/>
    <property type="match status" value="1"/>
</dbReference>
<dbReference type="InterPro" id="IPR036922">
    <property type="entry name" value="Rieske_2Fe-2S_sf"/>
</dbReference>
<comment type="function">
    <text evidence="1">Iron-sulfur subunit of the cytochrome bc1 complex, an essential component of the respiratory electron transport chain required for ATP synthesis. The bc1 complex catalyzes the oxidation of menaquinol and the reduction of cytochrome c in the respiratory chain. The bc1 complex operates through a Q-cycle mechanism that couples electron transfer to generation of the proton gradient that drives ATP synthesis.</text>
</comment>
<feature type="chain" id="PRO_5039465385" description="Cytochrome bc1 complex Rieske iron-sulfur subunit" evidence="11">
    <location>
        <begin position="26"/>
        <end position="166"/>
    </location>
</feature>
<gene>
    <name evidence="13" type="ORF">CLV35_0746</name>
</gene>
<dbReference type="GO" id="GO:0046872">
    <property type="term" value="F:metal ion binding"/>
    <property type="evidence" value="ECO:0007669"/>
    <property type="project" value="UniProtKB-KW"/>
</dbReference>
<organism evidence="13 14">
    <name type="scientific">Motilibacter peucedani</name>
    <dbReference type="NCBI Taxonomy" id="598650"/>
    <lineage>
        <taxon>Bacteria</taxon>
        <taxon>Bacillati</taxon>
        <taxon>Actinomycetota</taxon>
        <taxon>Actinomycetes</taxon>
        <taxon>Motilibacterales</taxon>
        <taxon>Motilibacteraceae</taxon>
        <taxon>Motilibacter</taxon>
    </lineage>
</organism>
<evidence type="ECO:0000259" key="12">
    <source>
        <dbReference type="PROSITE" id="PS51296"/>
    </source>
</evidence>
<dbReference type="SUPFAM" id="SSF50022">
    <property type="entry name" value="ISP domain"/>
    <property type="match status" value="1"/>
</dbReference>
<evidence type="ECO:0000256" key="3">
    <source>
        <dbReference type="ARBA" id="ARBA00022714"/>
    </source>
</evidence>
<name>A0A420XU14_9ACTN</name>
<dbReference type="Gene3D" id="2.102.10.10">
    <property type="entry name" value="Rieske [2Fe-2S] iron-sulphur domain"/>
    <property type="match status" value="1"/>
</dbReference>
<dbReference type="InterPro" id="IPR017941">
    <property type="entry name" value="Rieske_2Fe-2S"/>
</dbReference>
<sequence>MTSSPVLGRRAMLAGACLTCVGAVAGCSSSSGSDSGSAPAQPAGSAPAAAPSAAASSSASGSASASASSGSKGLVALADVPVGSGVVVDGSDGPLVVAQPQAGTVVAYSAICTHQGVVVGVDGDQAACPAHGSRFRLSDGSVARGPAPKPLPKASVAVQGDQVVLA</sequence>
<dbReference type="GO" id="GO:0051537">
    <property type="term" value="F:2 iron, 2 sulfur cluster binding"/>
    <property type="evidence" value="ECO:0007669"/>
    <property type="project" value="UniProtKB-KW"/>
</dbReference>
<keyword evidence="7" id="KW-1015">Disulfide bond</keyword>
<evidence type="ECO:0000256" key="4">
    <source>
        <dbReference type="ARBA" id="ARBA00022723"/>
    </source>
</evidence>
<evidence type="ECO:0000256" key="1">
    <source>
        <dbReference type="ARBA" id="ARBA00002494"/>
    </source>
</evidence>
<evidence type="ECO:0000313" key="14">
    <source>
        <dbReference type="Proteomes" id="UP000281955"/>
    </source>
</evidence>
<evidence type="ECO:0000256" key="10">
    <source>
        <dbReference type="SAM" id="MobiDB-lite"/>
    </source>
</evidence>
<dbReference type="PROSITE" id="PS51318">
    <property type="entry name" value="TAT"/>
    <property type="match status" value="1"/>
</dbReference>
<dbReference type="PRINTS" id="PR00162">
    <property type="entry name" value="RIESKE"/>
</dbReference>
<evidence type="ECO:0000256" key="11">
    <source>
        <dbReference type="SAM" id="SignalP"/>
    </source>
</evidence>
<dbReference type="EMBL" id="RBWV01000009">
    <property type="protein sequence ID" value="RKS80318.1"/>
    <property type="molecule type" value="Genomic_DNA"/>
</dbReference>
<keyword evidence="11" id="KW-0732">Signal</keyword>
<accession>A0A420XU14</accession>
<comment type="cofactor">
    <cofactor evidence="9">
        <name>[2Fe-2S] cluster</name>
        <dbReference type="ChEBI" id="CHEBI:190135"/>
    </cofactor>
</comment>
<dbReference type="OrthoDB" id="25106at2"/>
<keyword evidence="14" id="KW-1185">Reference proteome</keyword>
<keyword evidence="4" id="KW-0479">Metal-binding</keyword>
<evidence type="ECO:0000256" key="9">
    <source>
        <dbReference type="ARBA" id="ARBA00034078"/>
    </source>
</evidence>
<reference evidence="13 14" key="1">
    <citation type="submission" date="2018-10" db="EMBL/GenBank/DDBJ databases">
        <title>Genomic Encyclopedia of Archaeal and Bacterial Type Strains, Phase II (KMG-II): from individual species to whole genera.</title>
        <authorList>
            <person name="Goeker M."/>
        </authorList>
    </citation>
    <scope>NUCLEOTIDE SEQUENCE [LARGE SCALE GENOMIC DNA]</scope>
    <source>
        <strain evidence="13 14">RP-AC37</strain>
    </source>
</reference>
<evidence type="ECO:0000256" key="2">
    <source>
        <dbReference type="ARBA" id="ARBA00015816"/>
    </source>
</evidence>
<dbReference type="GO" id="GO:0016705">
    <property type="term" value="F:oxidoreductase activity, acting on paired donors, with incorporation or reduction of molecular oxygen"/>
    <property type="evidence" value="ECO:0007669"/>
    <property type="project" value="UniProtKB-ARBA"/>
</dbReference>
<feature type="signal peptide" evidence="11">
    <location>
        <begin position="1"/>
        <end position="25"/>
    </location>
</feature>
<dbReference type="PANTHER" id="PTHR10134">
    <property type="entry name" value="CYTOCHROME B-C1 COMPLEX SUBUNIT RIESKE, MITOCHONDRIAL"/>
    <property type="match status" value="1"/>
</dbReference>
<proteinExistence type="predicted"/>
<evidence type="ECO:0000256" key="8">
    <source>
        <dbReference type="ARBA" id="ARBA00029586"/>
    </source>
</evidence>
<feature type="region of interest" description="Disordered" evidence="10">
    <location>
        <begin position="27"/>
        <end position="69"/>
    </location>
</feature>
<protein>
    <recommendedName>
        <fullName evidence="2">Cytochrome bc1 complex Rieske iron-sulfur subunit</fullName>
    </recommendedName>
    <alternativeName>
        <fullName evidence="8">Cytochrome bc1 reductase complex subunit QcrA</fullName>
    </alternativeName>
</protein>
<keyword evidence="3" id="KW-0001">2Fe-2S</keyword>
<dbReference type="GO" id="GO:0004497">
    <property type="term" value="F:monooxygenase activity"/>
    <property type="evidence" value="ECO:0007669"/>
    <property type="project" value="UniProtKB-ARBA"/>
</dbReference>
<dbReference type="PROSITE" id="PS51296">
    <property type="entry name" value="RIESKE"/>
    <property type="match status" value="1"/>
</dbReference>
<dbReference type="InterPro" id="IPR014349">
    <property type="entry name" value="Rieske_Fe-S_prot"/>
</dbReference>
<feature type="domain" description="Rieske" evidence="12">
    <location>
        <begin position="72"/>
        <end position="165"/>
    </location>
</feature>
<dbReference type="GO" id="GO:0016020">
    <property type="term" value="C:membrane"/>
    <property type="evidence" value="ECO:0007669"/>
    <property type="project" value="InterPro"/>
</dbReference>
<dbReference type="Pfam" id="PF00355">
    <property type="entry name" value="Rieske"/>
    <property type="match status" value="1"/>
</dbReference>
<dbReference type="InterPro" id="IPR005805">
    <property type="entry name" value="Rieske_Fe-S_prot_C"/>
</dbReference>
<evidence type="ECO:0000256" key="7">
    <source>
        <dbReference type="ARBA" id="ARBA00023157"/>
    </source>
</evidence>
<evidence type="ECO:0000256" key="6">
    <source>
        <dbReference type="ARBA" id="ARBA00023014"/>
    </source>
</evidence>
<dbReference type="Proteomes" id="UP000281955">
    <property type="component" value="Unassembled WGS sequence"/>
</dbReference>
<dbReference type="RefSeq" id="WP_121192023.1">
    <property type="nucleotide sequence ID" value="NZ_RBWV01000009.1"/>
</dbReference>
<dbReference type="AlphaFoldDB" id="A0A420XU14"/>
<keyword evidence="5" id="KW-0408">Iron</keyword>
<comment type="caution">
    <text evidence="13">The sequence shown here is derived from an EMBL/GenBank/DDBJ whole genome shotgun (WGS) entry which is preliminary data.</text>
</comment>
<keyword evidence="6" id="KW-0411">Iron-sulfur</keyword>